<feature type="domain" description="Integrase catalytic" evidence="10">
    <location>
        <begin position="97"/>
        <end position="134"/>
    </location>
</feature>
<evidence type="ECO:0000256" key="1">
    <source>
        <dbReference type="ARBA" id="ARBA00022722"/>
    </source>
</evidence>
<evidence type="ECO:0000256" key="9">
    <source>
        <dbReference type="ARBA" id="ARBA00023172"/>
    </source>
</evidence>
<gene>
    <name evidence="11" type="ORF">PR048_020950</name>
</gene>
<evidence type="ECO:0000256" key="2">
    <source>
        <dbReference type="ARBA" id="ARBA00022723"/>
    </source>
</evidence>
<protein>
    <recommendedName>
        <fullName evidence="10">Integrase catalytic domain-containing protein</fullName>
    </recommendedName>
</protein>
<dbReference type="InterPro" id="IPR036397">
    <property type="entry name" value="RNaseH_sf"/>
</dbReference>
<keyword evidence="4" id="KW-0378">Hydrolase</keyword>
<dbReference type="PANTHER" id="PTHR42648">
    <property type="entry name" value="TRANSPOSASE, PUTATIVE-RELATED"/>
    <property type="match status" value="1"/>
</dbReference>
<keyword evidence="6" id="KW-0229">DNA integration</keyword>
<keyword evidence="7" id="KW-0695">RNA-directed DNA polymerase</keyword>
<keyword evidence="8" id="KW-0548">Nucleotidyltransferase</keyword>
<organism evidence="11 12">
    <name type="scientific">Dryococelus australis</name>
    <dbReference type="NCBI Taxonomy" id="614101"/>
    <lineage>
        <taxon>Eukaryota</taxon>
        <taxon>Metazoa</taxon>
        <taxon>Ecdysozoa</taxon>
        <taxon>Arthropoda</taxon>
        <taxon>Hexapoda</taxon>
        <taxon>Insecta</taxon>
        <taxon>Pterygota</taxon>
        <taxon>Neoptera</taxon>
        <taxon>Polyneoptera</taxon>
        <taxon>Phasmatodea</taxon>
        <taxon>Verophasmatodea</taxon>
        <taxon>Anareolatae</taxon>
        <taxon>Phasmatidae</taxon>
        <taxon>Eurycanthinae</taxon>
        <taxon>Dryococelus</taxon>
    </lineage>
</organism>
<evidence type="ECO:0000313" key="11">
    <source>
        <dbReference type="EMBL" id="KAJ8876505.1"/>
    </source>
</evidence>
<evidence type="ECO:0000256" key="3">
    <source>
        <dbReference type="ARBA" id="ARBA00022759"/>
    </source>
</evidence>
<dbReference type="PANTHER" id="PTHR42648:SF11">
    <property type="entry name" value="TRANSPOSON TY4-P GAG-POL POLYPROTEIN"/>
    <property type="match status" value="1"/>
</dbReference>
<keyword evidence="2" id="KW-0479">Metal-binding</keyword>
<sequence length="134" mass="15210">MRQLRDGFMTVVTFSKIDSTTCTACVKGKQQRLSFKHWGSRAHEPLQVVHSDICGPMEEQSIGGSQYFFTLIDDYTRKVLVFLFKSKNNFTNIFKCTDNGGEYINSELSVTLKELGLQHQTTCPHKPEQNGLAE</sequence>
<keyword evidence="9" id="KW-0233">DNA recombination</keyword>
<evidence type="ECO:0000256" key="8">
    <source>
        <dbReference type="ARBA" id="ARBA00022932"/>
    </source>
</evidence>
<dbReference type="InterPro" id="IPR012337">
    <property type="entry name" value="RNaseH-like_sf"/>
</dbReference>
<keyword evidence="8" id="KW-0808">Transferase</keyword>
<evidence type="ECO:0000256" key="6">
    <source>
        <dbReference type="ARBA" id="ARBA00022908"/>
    </source>
</evidence>
<dbReference type="SUPFAM" id="SSF53098">
    <property type="entry name" value="Ribonuclease H-like"/>
    <property type="match status" value="1"/>
</dbReference>
<dbReference type="Proteomes" id="UP001159363">
    <property type="component" value="Chromosome 7"/>
</dbReference>
<keyword evidence="3" id="KW-0255">Endonuclease</keyword>
<dbReference type="InterPro" id="IPR039537">
    <property type="entry name" value="Retrotran_Ty1/copia-like"/>
</dbReference>
<evidence type="ECO:0000259" key="10">
    <source>
        <dbReference type="PROSITE" id="PS50994"/>
    </source>
</evidence>
<keyword evidence="8" id="KW-0239">DNA-directed DNA polymerase</keyword>
<dbReference type="InterPro" id="IPR001584">
    <property type="entry name" value="Integrase_cat-core"/>
</dbReference>
<evidence type="ECO:0000256" key="7">
    <source>
        <dbReference type="ARBA" id="ARBA00022918"/>
    </source>
</evidence>
<evidence type="ECO:0000256" key="4">
    <source>
        <dbReference type="ARBA" id="ARBA00022801"/>
    </source>
</evidence>
<evidence type="ECO:0000313" key="12">
    <source>
        <dbReference type="Proteomes" id="UP001159363"/>
    </source>
</evidence>
<keyword evidence="5" id="KW-0460">Magnesium</keyword>
<comment type="caution">
    <text evidence="11">The sequence shown here is derived from an EMBL/GenBank/DDBJ whole genome shotgun (WGS) entry which is preliminary data.</text>
</comment>
<dbReference type="EMBL" id="JARBHB010000008">
    <property type="protein sequence ID" value="KAJ8876505.1"/>
    <property type="molecule type" value="Genomic_DNA"/>
</dbReference>
<proteinExistence type="predicted"/>
<accession>A0ABQ9GWV2</accession>
<keyword evidence="1" id="KW-0540">Nuclease</keyword>
<dbReference type="Gene3D" id="3.30.420.10">
    <property type="entry name" value="Ribonuclease H-like superfamily/Ribonuclease H"/>
    <property type="match status" value="1"/>
</dbReference>
<reference evidence="11 12" key="1">
    <citation type="submission" date="2023-02" db="EMBL/GenBank/DDBJ databases">
        <title>LHISI_Scaffold_Assembly.</title>
        <authorList>
            <person name="Stuart O.P."/>
            <person name="Cleave R."/>
            <person name="Magrath M.J.L."/>
            <person name="Mikheyev A.S."/>
        </authorList>
    </citation>
    <scope>NUCLEOTIDE SEQUENCE [LARGE SCALE GENOMIC DNA]</scope>
    <source>
        <strain evidence="11">Daus_M_001</strain>
        <tissue evidence="11">Leg muscle</tissue>
    </source>
</reference>
<name>A0ABQ9GWV2_9NEOP</name>
<dbReference type="PROSITE" id="PS50994">
    <property type="entry name" value="INTEGRASE"/>
    <property type="match status" value="1"/>
</dbReference>
<keyword evidence="12" id="KW-1185">Reference proteome</keyword>
<evidence type="ECO:0000256" key="5">
    <source>
        <dbReference type="ARBA" id="ARBA00022842"/>
    </source>
</evidence>